<dbReference type="AlphaFoldDB" id="D3B3R3"/>
<proteinExistence type="predicted"/>
<dbReference type="Gene3D" id="3.30.160.60">
    <property type="entry name" value="Classic Zinc Finger"/>
    <property type="match status" value="1"/>
</dbReference>
<dbReference type="GO" id="GO:0008270">
    <property type="term" value="F:zinc ion binding"/>
    <property type="evidence" value="ECO:0007669"/>
    <property type="project" value="InterPro"/>
</dbReference>
<accession>D3B3R3</accession>
<organism evidence="3 4">
    <name type="scientific">Heterostelium pallidum (strain ATCC 26659 / Pp 5 / PN500)</name>
    <name type="common">Cellular slime mold</name>
    <name type="synonym">Polysphondylium pallidum</name>
    <dbReference type="NCBI Taxonomy" id="670386"/>
    <lineage>
        <taxon>Eukaryota</taxon>
        <taxon>Amoebozoa</taxon>
        <taxon>Evosea</taxon>
        <taxon>Eumycetozoa</taxon>
        <taxon>Dictyostelia</taxon>
        <taxon>Acytosteliales</taxon>
        <taxon>Acytosteliaceae</taxon>
        <taxon>Heterostelium</taxon>
    </lineage>
</organism>
<dbReference type="Gene3D" id="2.120.10.80">
    <property type="entry name" value="Kelch-type beta propeller"/>
    <property type="match status" value="1"/>
</dbReference>
<evidence type="ECO:0000256" key="1">
    <source>
        <dbReference type="SAM" id="MobiDB-lite"/>
    </source>
</evidence>
<sequence>MTGLCEIHNKKLKFACSTCRFKLICSKCIQTTHNGHSIGEQKSIFNSRLDALNKSIDGKWSLLRGSVESYESTNKVEKEVRQYFSELQEYLKQEENRAIDIIGQERNNLGHELLSLYNSIDRLYSVKLRLEQSLLTSGDSESSTITSPDTTTTTTTESPPSLSLSSSGVLVSGGSLQHQENASQLLEQLSNVDNLESFLAVNKNQSFDNNVIYEDLLTLAEEEKSVLPGIKLKLRQETINRIKEDVGKSYELQGAEDQIKLLAAPLNILSIYAFVDYKPGFFALHSLDLEEKKWIAHHPTSEPFHKLLVVGGYICAFDGKRGVFKFDHINKNWVQAVYFEKQERFGPDSSFCSDGSRYVYIIGGGYGERYLIWKHFSESSVVQYDVATNTFTEKGHLRWPRFNAHSILDGDTIYIVDSTDDKPSNASIIMFSLSSGSSKMYSFYRWCLDTYKLEKLVLFYPATSIFYGHHNGRPKIFAFGTDSKVNDFKCYDINKNEWETYAHRDSLDFIGKAVPVYTSNISTWTIEDEQPAAVAPTTTTTTTSTESTSTTTTANETTPTTTTSPASPQNSNNSLGSSTQETTPTLQTSANATPTPTEVSTSTQPTQQ</sequence>
<feature type="domain" description="B box-type" evidence="2">
    <location>
        <begin position="4"/>
        <end position="38"/>
    </location>
</feature>
<dbReference type="EMBL" id="ADBJ01000010">
    <property type="protein sequence ID" value="EFA83961.1"/>
    <property type="molecule type" value="Genomic_DNA"/>
</dbReference>
<dbReference type="InterPro" id="IPR047153">
    <property type="entry name" value="TRIM45/56/19-like"/>
</dbReference>
<dbReference type="PANTHER" id="PTHR25462">
    <property type="entry name" value="BONUS, ISOFORM C-RELATED"/>
    <property type="match status" value="1"/>
</dbReference>
<protein>
    <recommendedName>
        <fullName evidence="2">B box-type domain-containing protein</fullName>
    </recommendedName>
</protein>
<feature type="region of interest" description="Disordered" evidence="1">
    <location>
        <begin position="137"/>
        <end position="170"/>
    </location>
</feature>
<dbReference type="GO" id="GO:0061630">
    <property type="term" value="F:ubiquitin protein ligase activity"/>
    <property type="evidence" value="ECO:0007669"/>
    <property type="project" value="TreeGrafter"/>
</dbReference>
<feature type="compositionally biased region" description="Polar residues" evidence="1">
    <location>
        <begin position="569"/>
        <end position="608"/>
    </location>
</feature>
<dbReference type="InParanoid" id="D3B3R3"/>
<keyword evidence="4" id="KW-1185">Reference proteome</keyword>
<feature type="region of interest" description="Disordered" evidence="1">
    <location>
        <begin position="528"/>
        <end position="608"/>
    </location>
</feature>
<dbReference type="GeneID" id="31358554"/>
<reference evidence="3 4" key="1">
    <citation type="journal article" date="2011" name="Genome Res.">
        <title>Phylogeny-wide analysis of social amoeba genomes highlights ancient origins for complex intercellular communication.</title>
        <authorList>
            <person name="Heidel A.J."/>
            <person name="Lawal H.M."/>
            <person name="Felder M."/>
            <person name="Schilde C."/>
            <person name="Helps N.R."/>
            <person name="Tunggal B."/>
            <person name="Rivero F."/>
            <person name="John U."/>
            <person name="Schleicher M."/>
            <person name="Eichinger L."/>
            <person name="Platzer M."/>
            <person name="Noegel A.A."/>
            <person name="Schaap P."/>
            <person name="Gloeckner G."/>
        </authorList>
    </citation>
    <scope>NUCLEOTIDE SEQUENCE [LARGE SCALE GENOMIC DNA]</scope>
    <source>
        <strain evidence="4">ATCC 26659 / Pp 5 / PN500</strain>
    </source>
</reference>
<dbReference type="Pfam" id="PF00643">
    <property type="entry name" value="zf-B_box"/>
    <property type="match status" value="1"/>
</dbReference>
<dbReference type="PANTHER" id="PTHR25462:SF229">
    <property type="entry name" value="TRANSCRIPTION INTERMEDIARY FACTOR 1-BETA"/>
    <property type="match status" value="1"/>
</dbReference>
<dbReference type="SUPFAM" id="SSF117281">
    <property type="entry name" value="Kelch motif"/>
    <property type="match status" value="1"/>
</dbReference>
<dbReference type="InterPro" id="IPR015915">
    <property type="entry name" value="Kelch-typ_b-propeller"/>
</dbReference>
<feature type="compositionally biased region" description="Low complexity" evidence="1">
    <location>
        <begin position="531"/>
        <end position="568"/>
    </location>
</feature>
<evidence type="ECO:0000313" key="3">
    <source>
        <dbReference type="EMBL" id="EFA83961.1"/>
    </source>
</evidence>
<dbReference type="RefSeq" id="XP_020436078.1">
    <property type="nucleotide sequence ID" value="XM_020574006.1"/>
</dbReference>
<evidence type="ECO:0000259" key="2">
    <source>
        <dbReference type="Pfam" id="PF00643"/>
    </source>
</evidence>
<evidence type="ECO:0000313" key="4">
    <source>
        <dbReference type="Proteomes" id="UP000001396"/>
    </source>
</evidence>
<dbReference type="Proteomes" id="UP000001396">
    <property type="component" value="Unassembled WGS sequence"/>
</dbReference>
<feature type="compositionally biased region" description="Low complexity" evidence="1">
    <location>
        <begin position="139"/>
        <end position="170"/>
    </location>
</feature>
<name>D3B3R3_HETP5</name>
<dbReference type="InterPro" id="IPR000315">
    <property type="entry name" value="Znf_B-box"/>
</dbReference>
<gene>
    <name evidence="3" type="ORF">PPL_03031</name>
</gene>
<dbReference type="GO" id="GO:0006513">
    <property type="term" value="P:protein monoubiquitination"/>
    <property type="evidence" value="ECO:0007669"/>
    <property type="project" value="TreeGrafter"/>
</dbReference>
<dbReference type="SUPFAM" id="SSF57845">
    <property type="entry name" value="B-box zinc-binding domain"/>
    <property type="match status" value="1"/>
</dbReference>
<comment type="caution">
    <text evidence="3">The sequence shown here is derived from an EMBL/GenBank/DDBJ whole genome shotgun (WGS) entry which is preliminary data.</text>
</comment>